<dbReference type="EMBL" id="JACDXP010000014">
    <property type="protein sequence ID" value="KAF6515043.1"/>
    <property type="molecule type" value="Genomic_DNA"/>
</dbReference>
<dbReference type="Gene3D" id="2.60.120.1620">
    <property type="match status" value="1"/>
</dbReference>
<comment type="caution">
    <text evidence="2">The sequence shown here is derived from an EMBL/GenBank/DDBJ whole genome shotgun (WGS) entry which is preliminary data.</text>
</comment>
<sequence>MSGPHLEDGVGIEESNATIQGDSRWHPLSTNVLNLPPLEPYGPQSRYLDEDYVLLSQYNGTVGGHNGSDSRVYVTVDWDKAPKAPNTTEVFINITSDCRGFERYAGQEPRVVATVINREVPDDFEGFVESDGHVSIEASHYQDIYEGDSDDESLEYHTIKNYGRTLAGVGLYPLDTETLEVGEGPALEYEMYLFSNHSAANVTLFISPAANYLGDRNPLEYAIVLFPSGEDQPKPTIVQPIGPNVGSNMPEGWGYVVPNAV</sequence>
<proteinExistence type="predicted"/>
<dbReference type="PANTHER" id="PTHR37842:SF2">
    <property type="entry name" value="GYLCOSYL HYDROLASE 115 C-TERMINAL DOMAIN-CONTAINING PROTEIN"/>
    <property type="match status" value="1"/>
</dbReference>
<name>A0A8H6LDD2_FUSOX</name>
<organism evidence="2 3">
    <name type="scientific">Fusarium oxysporum f. sp. conglutinans</name>
    <dbReference type="NCBI Taxonomy" id="100902"/>
    <lineage>
        <taxon>Eukaryota</taxon>
        <taxon>Fungi</taxon>
        <taxon>Dikarya</taxon>
        <taxon>Ascomycota</taxon>
        <taxon>Pezizomycotina</taxon>
        <taxon>Sordariomycetes</taxon>
        <taxon>Hypocreomycetidae</taxon>
        <taxon>Hypocreales</taxon>
        <taxon>Nectriaceae</taxon>
        <taxon>Fusarium</taxon>
        <taxon>Fusarium oxysporum species complex</taxon>
    </lineage>
</organism>
<reference evidence="2 3" key="1">
    <citation type="journal article" date="2020" name="bioRxiv">
        <title>A chromosome-scale genome assembly for the Fusarium oxysporum strain Fo5176 to establish a model Arabidopsis-fungal pathosystem.</title>
        <authorList>
            <person name="Fokkens L."/>
            <person name="Guo L."/>
            <person name="Dora S."/>
            <person name="Wang B."/>
            <person name="Ye K."/>
            <person name="Sanchez-Rodriguez C."/>
            <person name="Croll D."/>
        </authorList>
    </citation>
    <scope>NUCLEOTIDE SEQUENCE [LARGE SCALE GENOMIC DNA]</scope>
    <source>
        <strain evidence="2 3">Fo5176</strain>
    </source>
</reference>
<feature type="domain" description="Gylcosyl hydrolase 115 C-terminal" evidence="1">
    <location>
        <begin position="126"/>
        <end position="259"/>
    </location>
</feature>
<dbReference type="AlphaFoldDB" id="A0A8H6LDD2"/>
<dbReference type="Pfam" id="PF17829">
    <property type="entry name" value="GH115_C"/>
    <property type="match status" value="1"/>
</dbReference>
<gene>
    <name evidence="2" type="ORF">HZS61_004949</name>
</gene>
<accession>A0A8H6LDD2</accession>
<dbReference type="PANTHER" id="PTHR37842">
    <property type="match status" value="1"/>
</dbReference>
<dbReference type="Proteomes" id="UP000593570">
    <property type="component" value="Unassembled WGS sequence"/>
</dbReference>
<evidence type="ECO:0000313" key="3">
    <source>
        <dbReference type="Proteomes" id="UP000593570"/>
    </source>
</evidence>
<evidence type="ECO:0000313" key="2">
    <source>
        <dbReference type="EMBL" id="KAF6515043.1"/>
    </source>
</evidence>
<dbReference type="InterPro" id="IPR041437">
    <property type="entry name" value="GH115_C"/>
</dbReference>
<evidence type="ECO:0000259" key="1">
    <source>
        <dbReference type="Pfam" id="PF17829"/>
    </source>
</evidence>
<protein>
    <recommendedName>
        <fullName evidence="1">Gylcosyl hydrolase 115 C-terminal domain-containing protein</fullName>
    </recommendedName>
</protein>